<dbReference type="CDD" id="cd11296">
    <property type="entry name" value="O-FucT_like"/>
    <property type="match status" value="1"/>
</dbReference>
<dbReference type="SUPFAM" id="SSF52540">
    <property type="entry name" value="P-loop containing nucleoside triphosphate hydrolases"/>
    <property type="match status" value="1"/>
</dbReference>
<dbReference type="Gene3D" id="3.40.50.300">
    <property type="entry name" value="P-loop containing nucleotide triphosphate hydrolases"/>
    <property type="match status" value="1"/>
</dbReference>
<dbReference type="Gene3D" id="3.40.50.11350">
    <property type="match status" value="1"/>
</dbReference>
<organism evidence="2 3">
    <name type="scientific">Oikopleura dioica</name>
    <name type="common">Tunicate</name>
    <dbReference type="NCBI Taxonomy" id="34765"/>
    <lineage>
        <taxon>Eukaryota</taxon>
        <taxon>Metazoa</taxon>
        <taxon>Chordata</taxon>
        <taxon>Tunicata</taxon>
        <taxon>Appendicularia</taxon>
        <taxon>Copelata</taxon>
        <taxon>Oikopleuridae</taxon>
        <taxon>Oikopleura</taxon>
    </lineage>
</organism>
<dbReference type="PANTHER" id="PTHR45964">
    <property type="entry name" value="WSCD FAMILY MEMBER CG9164"/>
    <property type="match status" value="1"/>
</dbReference>
<sequence length="554" mass="64526">MQKITYKSTTVDSLISNNEATSKEEKEKIIISVNMGGPNNQIWGLREADVKSVCGDSFDLILDFHPERTYETWTKLTYEYLNMDFQKKNRTEKIVLRRIGSGGTESLMRFLSGFDGKQCILLKHPYSLLPWNMIFRHRFKNLEPFVESDFELFRKVIEATSRPKKIKNLAEKIAAIIKFEGLKEHKMAALHWRYDLDDWGAGKDETETMQKVLAIRKNPMVFAKFIEEELGKRNISRLVIFSPPNDSEFVEQLRSEIKNIIIFTEKEILSIFKRDLDKIDLDSEISLVEQEICFLSDFFLYSDPSTWSMNVNLERAVAGRDDNLLNLHFQIDEENCDLEIRLGKKNKFAVLPFVSFPGSGNTWTRMLLEKSTGIYTGSVYEDKKLLEAGFLGEETVPSDGETLFQKSHEIKDERIPNPKAILFLIRNPFDAAVAEWKRRHGKGHTANVEEEIFVGEEWEKMGSYFLRKWKTLAEEVIDQNIGKANVPLHIFFYESLKANAIHEMENILDFIEKENVYTVSDREIRLKCLKETLEETEKFHRPKKSLLLNILRTK</sequence>
<gene>
    <name evidence="2" type="ORF">OKIOD_LOCUS43</name>
</gene>
<name>A0ABN7RJI9_OIKDI</name>
<evidence type="ECO:0000313" key="3">
    <source>
        <dbReference type="Proteomes" id="UP001158576"/>
    </source>
</evidence>
<dbReference type="EMBL" id="OU015568">
    <property type="protein sequence ID" value="CAG5076539.1"/>
    <property type="molecule type" value="Genomic_DNA"/>
</dbReference>
<protein>
    <submittedName>
        <fullName evidence="2">Oidioi.mRNA.OKI2018_I69.PAR.g8485.t1.cds</fullName>
    </submittedName>
</protein>
<comment type="similarity">
    <text evidence="1">Belongs to the WSCD family.</text>
</comment>
<evidence type="ECO:0000313" key="2">
    <source>
        <dbReference type="EMBL" id="CAG5076539.1"/>
    </source>
</evidence>
<dbReference type="InterPro" id="IPR027417">
    <property type="entry name" value="P-loop_NTPase"/>
</dbReference>
<evidence type="ECO:0000256" key="1">
    <source>
        <dbReference type="ARBA" id="ARBA00010236"/>
    </source>
</evidence>
<dbReference type="InterPro" id="IPR051589">
    <property type="entry name" value="Sialate-O-sulfotransferase"/>
</dbReference>
<reference evidence="2 3" key="1">
    <citation type="submission" date="2021-04" db="EMBL/GenBank/DDBJ databases">
        <authorList>
            <person name="Bliznina A."/>
        </authorList>
    </citation>
    <scope>NUCLEOTIDE SEQUENCE [LARGE SCALE GENOMIC DNA]</scope>
</reference>
<proteinExistence type="inferred from homology"/>
<keyword evidence="3" id="KW-1185">Reference proteome</keyword>
<dbReference type="Proteomes" id="UP001158576">
    <property type="component" value="Chromosome PAR"/>
</dbReference>
<dbReference type="PANTHER" id="PTHR45964:SF5">
    <property type="entry name" value="WSCD FAMILY MEMBER CG9164"/>
    <property type="match status" value="1"/>
</dbReference>
<accession>A0ABN7RJI9</accession>